<gene>
    <name evidence="2" type="ORF">IAD18_02675</name>
</gene>
<reference evidence="2" key="1">
    <citation type="submission" date="2020-10" db="EMBL/GenBank/DDBJ databases">
        <authorList>
            <person name="Gilroy R."/>
        </authorList>
    </citation>
    <scope>NUCLEOTIDE SEQUENCE</scope>
    <source>
        <strain evidence="2">17073</strain>
    </source>
</reference>
<organism evidence="2 3">
    <name type="scientific">Candidatus Limisoma intestinavium</name>
    <dbReference type="NCBI Taxonomy" id="2840856"/>
    <lineage>
        <taxon>Bacteria</taxon>
        <taxon>Pseudomonadati</taxon>
        <taxon>Bacteroidota</taxon>
        <taxon>Bacteroidia</taxon>
        <taxon>Bacteroidales</taxon>
        <taxon>Candidatus Limisoma</taxon>
    </lineage>
</organism>
<evidence type="ECO:0000313" key="3">
    <source>
        <dbReference type="Proteomes" id="UP000824076"/>
    </source>
</evidence>
<sequence>MKKSFRHILTILGATWLATGMTANAQTLTQDWKYTTDLPASANARWGVGKNGKIWTNDPATSTLMYWDAEGKHAQAAGVGGGGWALTGDDAGNVLVSNGKWGTASTDMKILPAGGDAVQPITLTMPRGVNAASIQYIARAKGDFMSEEGGVVYM</sequence>
<reference evidence="2" key="2">
    <citation type="journal article" date="2021" name="PeerJ">
        <title>Extensive microbial diversity within the chicken gut microbiome revealed by metagenomics and culture.</title>
        <authorList>
            <person name="Gilroy R."/>
            <person name="Ravi A."/>
            <person name="Getino M."/>
            <person name="Pursley I."/>
            <person name="Horton D.L."/>
            <person name="Alikhan N.F."/>
            <person name="Baker D."/>
            <person name="Gharbi K."/>
            <person name="Hall N."/>
            <person name="Watson M."/>
            <person name="Adriaenssens E.M."/>
            <person name="Foster-Nyarko E."/>
            <person name="Jarju S."/>
            <person name="Secka A."/>
            <person name="Antonio M."/>
            <person name="Oren A."/>
            <person name="Chaudhuri R.R."/>
            <person name="La Ragione R."/>
            <person name="Hildebrand F."/>
            <person name="Pallen M.J."/>
        </authorList>
    </citation>
    <scope>NUCLEOTIDE SEQUENCE</scope>
    <source>
        <strain evidence="2">17073</strain>
    </source>
</reference>
<evidence type="ECO:0000256" key="1">
    <source>
        <dbReference type="SAM" id="SignalP"/>
    </source>
</evidence>
<dbReference type="AlphaFoldDB" id="A0A9D1IL48"/>
<evidence type="ECO:0000313" key="2">
    <source>
        <dbReference type="EMBL" id="HIU38556.1"/>
    </source>
</evidence>
<feature type="signal peptide" evidence="1">
    <location>
        <begin position="1"/>
        <end position="25"/>
    </location>
</feature>
<dbReference type="Proteomes" id="UP000824076">
    <property type="component" value="Unassembled WGS sequence"/>
</dbReference>
<comment type="caution">
    <text evidence="2">The sequence shown here is derived from an EMBL/GenBank/DDBJ whole genome shotgun (WGS) entry which is preliminary data.</text>
</comment>
<protein>
    <submittedName>
        <fullName evidence="2">Uncharacterized protein</fullName>
    </submittedName>
</protein>
<keyword evidence="1" id="KW-0732">Signal</keyword>
<feature type="chain" id="PRO_5038603900" evidence="1">
    <location>
        <begin position="26"/>
        <end position="154"/>
    </location>
</feature>
<accession>A0A9D1IL48</accession>
<dbReference type="EMBL" id="DVMS01000074">
    <property type="protein sequence ID" value="HIU38556.1"/>
    <property type="molecule type" value="Genomic_DNA"/>
</dbReference>
<feature type="non-terminal residue" evidence="2">
    <location>
        <position position="154"/>
    </location>
</feature>
<name>A0A9D1IL48_9BACT</name>
<proteinExistence type="predicted"/>